<proteinExistence type="predicted"/>
<gene>
    <name evidence="1" type="ORF">HCLJFGEB_00032</name>
</gene>
<evidence type="ECO:0008006" key="2">
    <source>
        <dbReference type="Google" id="ProtNLM"/>
    </source>
</evidence>
<reference evidence="1" key="1">
    <citation type="submission" date="2020-06" db="EMBL/GenBank/DDBJ databases">
        <title>Unique genomic features of the anaerobic methanotrophic archaea.</title>
        <authorList>
            <person name="Chadwick G.L."/>
            <person name="Skennerton C.T."/>
            <person name="Laso-Perez R."/>
            <person name="Leu A.O."/>
            <person name="Speth D.R."/>
            <person name="Yu H."/>
            <person name="Morgan-Lang C."/>
            <person name="Hatzenpichler R."/>
            <person name="Goudeau D."/>
            <person name="Malmstrom R."/>
            <person name="Brazelton W.J."/>
            <person name="Woyke T."/>
            <person name="Hallam S.J."/>
            <person name="Tyson G.W."/>
            <person name="Wegener G."/>
            <person name="Boetius A."/>
            <person name="Orphan V."/>
        </authorList>
    </citation>
    <scope>NUCLEOTIDE SEQUENCE</scope>
</reference>
<dbReference type="EMBL" id="MT631684">
    <property type="protein sequence ID" value="QNO57288.1"/>
    <property type="molecule type" value="Genomic_DNA"/>
</dbReference>
<dbReference type="AlphaFoldDB" id="A0A7G9ZAK4"/>
<evidence type="ECO:0000313" key="1">
    <source>
        <dbReference type="EMBL" id="QNO57288.1"/>
    </source>
</evidence>
<dbReference type="Gene3D" id="3.10.450.530">
    <property type="entry name" value="Ribonuclease toxin, BrnT, of type II toxin-antitoxin system"/>
    <property type="match status" value="1"/>
</dbReference>
<protein>
    <recommendedName>
        <fullName evidence="2">BrnT family toxin</fullName>
    </recommendedName>
</protein>
<dbReference type="InterPro" id="IPR038573">
    <property type="entry name" value="BrnT_sf"/>
</dbReference>
<name>A0A7G9ZAK4_9EURY</name>
<sequence>MRIKRLNWDKRNVFHIARHRITVKDVEDACSDRHIARKVRDRYLIYAETKAGRHIFIVLEKTGDNFRPITARDVSESEKKIYKKKMK</sequence>
<accession>A0A7G9ZAK4</accession>
<organism evidence="1">
    <name type="scientific">Candidatus Methanophaga sp. ANME-1 ERB7</name>
    <dbReference type="NCBI Taxonomy" id="2759913"/>
    <lineage>
        <taxon>Archaea</taxon>
        <taxon>Methanobacteriati</taxon>
        <taxon>Methanobacteriota</taxon>
        <taxon>Stenosarchaea group</taxon>
        <taxon>Methanomicrobia</taxon>
        <taxon>Candidatus Methanophagales</taxon>
        <taxon>Candidatus Methanophagaceae</taxon>
        <taxon>Candidatus Methanophaga</taxon>
    </lineage>
</organism>